<dbReference type="EMBL" id="JANJYI010000001">
    <property type="protein sequence ID" value="KAK2664508.1"/>
    <property type="molecule type" value="Genomic_DNA"/>
</dbReference>
<accession>A0AAD9XSX1</accession>
<name>A0AAD9XSX1_9ROSI</name>
<evidence type="ECO:0000313" key="1">
    <source>
        <dbReference type="EMBL" id="KAK2664508.1"/>
    </source>
</evidence>
<dbReference type="AlphaFoldDB" id="A0AAD9XSX1"/>
<gene>
    <name evidence="1" type="ORF">Ddye_003082</name>
</gene>
<keyword evidence="2" id="KW-1185">Reference proteome</keyword>
<comment type="caution">
    <text evidence="1">The sequence shown here is derived from an EMBL/GenBank/DDBJ whole genome shotgun (WGS) entry which is preliminary data.</text>
</comment>
<proteinExistence type="predicted"/>
<dbReference type="Proteomes" id="UP001280121">
    <property type="component" value="Unassembled WGS sequence"/>
</dbReference>
<protein>
    <submittedName>
        <fullName evidence="1">Uncharacterized protein</fullName>
    </submittedName>
</protein>
<evidence type="ECO:0000313" key="2">
    <source>
        <dbReference type="Proteomes" id="UP001280121"/>
    </source>
</evidence>
<organism evidence="1 2">
    <name type="scientific">Dipteronia dyeriana</name>
    <dbReference type="NCBI Taxonomy" id="168575"/>
    <lineage>
        <taxon>Eukaryota</taxon>
        <taxon>Viridiplantae</taxon>
        <taxon>Streptophyta</taxon>
        <taxon>Embryophyta</taxon>
        <taxon>Tracheophyta</taxon>
        <taxon>Spermatophyta</taxon>
        <taxon>Magnoliopsida</taxon>
        <taxon>eudicotyledons</taxon>
        <taxon>Gunneridae</taxon>
        <taxon>Pentapetalae</taxon>
        <taxon>rosids</taxon>
        <taxon>malvids</taxon>
        <taxon>Sapindales</taxon>
        <taxon>Sapindaceae</taxon>
        <taxon>Hippocastanoideae</taxon>
        <taxon>Acereae</taxon>
        <taxon>Dipteronia</taxon>
    </lineage>
</organism>
<reference evidence="1" key="1">
    <citation type="journal article" date="2023" name="Plant J.">
        <title>Genome sequences and population genomics provide insights into the demographic history, inbreeding, and mutation load of two 'living fossil' tree species of Dipteronia.</title>
        <authorList>
            <person name="Feng Y."/>
            <person name="Comes H.P."/>
            <person name="Chen J."/>
            <person name="Zhu S."/>
            <person name="Lu R."/>
            <person name="Zhang X."/>
            <person name="Li P."/>
            <person name="Qiu J."/>
            <person name="Olsen K.M."/>
            <person name="Qiu Y."/>
        </authorList>
    </citation>
    <scope>NUCLEOTIDE SEQUENCE</scope>
    <source>
        <strain evidence="1">KIB01</strain>
    </source>
</reference>
<sequence length="84" mass="9721">MFDDGSYKDLVYCNSVNEICLGPEKMKEKNIGMRRISILFDGRLNIDNDGMLKVEAAVDLHAAQCQNCFKWRLITTLEEYEEVK</sequence>